<dbReference type="GO" id="GO:0004497">
    <property type="term" value="F:monooxygenase activity"/>
    <property type="evidence" value="ECO:0007669"/>
    <property type="project" value="UniProtKB-KW"/>
</dbReference>
<feature type="transmembrane region" description="Helical" evidence="12">
    <location>
        <begin position="328"/>
        <end position="346"/>
    </location>
</feature>
<dbReference type="EMBL" id="CP070608">
    <property type="protein sequence ID" value="QSE97196.1"/>
    <property type="molecule type" value="Genomic_DNA"/>
</dbReference>
<sequence length="363" mass="41901">MGFFKKLGFFSAFVFPALVVGGYYLGGWWNYMALAHAFVILPVIDQLLGIDKSNVPEDKVKEVSAEYFYRFVTFIWTYVQVAFVIWGCYVIAMGQWSGWYELIGFTLGFAVVTGGIGITVAHELGHKKEAIERFYSKVLLMTVSYMHFYIEYNKGHHVHVATMGDPATSRKNESFYAFWVRSVFLGYAHAWKIENNRLKRKGKSAFSLSNNMIWFAILPILFAGVMTAILSYFSGTIEWGVAVFFFAQSFFAFTLLELVNYVEHYGIQRKEVSPGRFERVTPIHSWNASHLVSNFFLFQLQRHSDHHANAIKRYQVLDHYDESPQLPAGYSTMIIIAMIPPLWFVMMNKRLEKWHGEHEVSLA</sequence>
<keyword evidence="9" id="KW-0408">Iron</keyword>
<keyword evidence="7 12" id="KW-1133">Transmembrane helix</keyword>
<dbReference type="PANTHER" id="PTHR38674">
    <property type="entry name" value="ALKANE 1-MONOOXYGENASE 1"/>
    <property type="match status" value="1"/>
</dbReference>
<dbReference type="AlphaFoldDB" id="A0A975A0V4"/>
<keyword evidence="15" id="KW-1185">Reference proteome</keyword>
<feature type="domain" description="Fatty acid desaturase" evidence="13">
    <location>
        <begin position="102"/>
        <end position="330"/>
    </location>
</feature>
<comment type="similarity">
    <text evidence="2">Belongs to the fatty acid desaturase type 1 family. AlkB subfamily.</text>
</comment>
<organism evidence="14 15">
    <name type="scientific">Fulvivirga lutea</name>
    <dbReference type="NCBI Taxonomy" id="2810512"/>
    <lineage>
        <taxon>Bacteria</taxon>
        <taxon>Pseudomonadati</taxon>
        <taxon>Bacteroidota</taxon>
        <taxon>Cytophagia</taxon>
        <taxon>Cytophagales</taxon>
        <taxon>Fulvivirgaceae</taxon>
        <taxon>Fulvivirga</taxon>
    </lineage>
</organism>
<feature type="transmembrane region" description="Helical" evidence="12">
    <location>
        <begin position="212"/>
        <end position="233"/>
    </location>
</feature>
<keyword evidence="4" id="KW-0997">Cell inner membrane</keyword>
<keyword evidence="10" id="KW-0503">Monooxygenase</keyword>
<dbReference type="RefSeq" id="WP_205721709.1">
    <property type="nucleotide sequence ID" value="NZ_CP070608.1"/>
</dbReference>
<evidence type="ECO:0000313" key="14">
    <source>
        <dbReference type="EMBL" id="QSE97196.1"/>
    </source>
</evidence>
<keyword evidence="3" id="KW-1003">Cell membrane</keyword>
<evidence type="ECO:0000256" key="3">
    <source>
        <dbReference type="ARBA" id="ARBA00022475"/>
    </source>
</evidence>
<dbReference type="InterPro" id="IPR033885">
    <property type="entry name" value="AlkB/XylM"/>
</dbReference>
<feature type="transmembrane region" description="Helical" evidence="12">
    <location>
        <begin position="7"/>
        <end position="25"/>
    </location>
</feature>
<dbReference type="CDD" id="cd03512">
    <property type="entry name" value="Alkane-hydroxylase"/>
    <property type="match status" value="1"/>
</dbReference>
<keyword evidence="5 12" id="KW-0812">Transmembrane</keyword>
<protein>
    <submittedName>
        <fullName evidence="14">Alkane 1-monooxygenase</fullName>
    </submittedName>
</protein>
<keyword evidence="11 12" id="KW-0472">Membrane</keyword>
<proteinExistence type="inferred from homology"/>
<evidence type="ECO:0000256" key="9">
    <source>
        <dbReference type="ARBA" id="ARBA00023004"/>
    </source>
</evidence>
<feature type="transmembrane region" description="Helical" evidence="12">
    <location>
        <begin position="239"/>
        <end position="262"/>
    </location>
</feature>
<evidence type="ECO:0000256" key="12">
    <source>
        <dbReference type="SAM" id="Phobius"/>
    </source>
</evidence>
<evidence type="ECO:0000256" key="4">
    <source>
        <dbReference type="ARBA" id="ARBA00022519"/>
    </source>
</evidence>
<accession>A0A975A0V4</accession>
<evidence type="ECO:0000256" key="7">
    <source>
        <dbReference type="ARBA" id="ARBA00022989"/>
    </source>
</evidence>
<feature type="transmembrane region" description="Helical" evidence="12">
    <location>
        <begin position="98"/>
        <end position="122"/>
    </location>
</feature>
<dbReference type="InterPro" id="IPR005804">
    <property type="entry name" value="FA_desaturase_dom"/>
</dbReference>
<evidence type="ECO:0000256" key="8">
    <source>
        <dbReference type="ARBA" id="ARBA00023002"/>
    </source>
</evidence>
<evidence type="ECO:0000256" key="1">
    <source>
        <dbReference type="ARBA" id="ARBA00004429"/>
    </source>
</evidence>
<evidence type="ECO:0000256" key="6">
    <source>
        <dbReference type="ARBA" id="ARBA00022723"/>
    </source>
</evidence>
<dbReference type="GO" id="GO:0005886">
    <property type="term" value="C:plasma membrane"/>
    <property type="evidence" value="ECO:0007669"/>
    <property type="project" value="UniProtKB-SubCell"/>
</dbReference>
<evidence type="ECO:0000256" key="10">
    <source>
        <dbReference type="ARBA" id="ARBA00023033"/>
    </source>
</evidence>
<comment type="subcellular location">
    <subcellularLocation>
        <location evidence="1">Cell inner membrane</location>
        <topology evidence="1">Multi-pass membrane protein</topology>
    </subcellularLocation>
</comment>
<dbReference type="Pfam" id="PF00487">
    <property type="entry name" value="FA_desaturase"/>
    <property type="match status" value="1"/>
</dbReference>
<keyword evidence="6" id="KW-0479">Metal-binding</keyword>
<name>A0A975A0V4_9BACT</name>
<feature type="transmembrane region" description="Helical" evidence="12">
    <location>
        <begin position="134"/>
        <end position="150"/>
    </location>
</feature>
<evidence type="ECO:0000256" key="11">
    <source>
        <dbReference type="ARBA" id="ARBA00023136"/>
    </source>
</evidence>
<dbReference type="Proteomes" id="UP000662783">
    <property type="component" value="Chromosome"/>
</dbReference>
<keyword evidence="8" id="KW-0560">Oxidoreductase</keyword>
<evidence type="ECO:0000259" key="13">
    <source>
        <dbReference type="Pfam" id="PF00487"/>
    </source>
</evidence>
<dbReference type="GO" id="GO:0006629">
    <property type="term" value="P:lipid metabolic process"/>
    <property type="evidence" value="ECO:0007669"/>
    <property type="project" value="InterPro"/>
</dbReference>
<dbReference type="GO" id="GO:0046872">
    <property type="term" value="F:metal ion binding"/>
    <property type="evidence" value="ECO:0007669"/>
    <property type="project" value="UniProtKB-KW"/>
</dbReference>
<dbReference type="PANTHER" id="PTHR38674:SF1">
    <property type="entry name" value="ALKANE 1-MONOOXYGENASE 1"/>
    <property type="match status" value="1"/>
</dbReference>
<evidence type="ECO:0000313" key="15">
    <source>
        <dbReference type="Proteomes" id="UP000662783"/>
    </source>
</evidence>
<feature type="transmembrane region" description="Helical" evidence="12">
    <location>
        <begin position="71"/>
        <end position="92"/>
    </location>
</feature>
<feature type="transmembrane region" description="Helical" evidence="12">
    <location>
        <begin position="31"/>
        <end position="50"/>
    </location>
</feature>
<evidence type="ECO:0000256" key="5">
    <source>
        <dbReference type="ARBA" id="ARBA00022692"/>
    </source>
</evidence>
<evidence type="ECO:0000256" key="2">
    <source>
        <dbReference type="ARBA" id="ARBA00010823"/>
    </source>
</evidence>
<dbReference type="KEGG" id="fuv:JR347_16635"/>
<gene>
    <name evidence="14" type="ORF">JR347_16635</name>
</gene>
<reference evidence="14" key="1">
    <citation type="submission" date="2021-02" db="EMBL/GenBank/DDBJ databases">
        <title>Fulvivirga sp. S481 isolated from sea water.</title>
        <authorList>
            <person name="Bae S.S."/>
            <person name="Baek K."/>
        </authorList>
    </citation>
    <scope>NUCLEOTIDE SEQUENCE</scope>
    <source>
        <strain evidence="14">S481</strain>
    </source>
</reference>